<keyword evidence="6 8" id="KW-0711">Selenium</keyword>
<keyword evidence="11" id="KW-1185">Reference proteome</keyword>
<dbReference type="SUPFAM" id="SSF53383">
    <property type="entry name" value="PLP-dependent transferases"/>
    <property type="match status" value="1"/>
</dbReference>
<comment type="subcellular location">
    <subcellularLocation>
        <location evidence="8">Cytoplasm</location>
    </subcellularLocation>
</comment>
<dbReference type="eggNOG" id="COG1921">
    <property type="taxonomic scope" value="Bacteria"/>
</dbReference>
<evidence type="ECO:0000256" key="8">
    <source>
        <dbReference type="HAMAP-Rule" id="MF_00423"/>
    </source>
</evidence>
<dbReference type="GO" id="GO:0004125">
    <property type="term" value="F:L-seryl-tRNA(Sec) selenium transferase activity"/>
    <property type="evidence" value="ECO:0007669"/>
    <property type="project" value="UniProtKB-UniRule"/>
</dbReference>
<dbReference type="InterPro" id="IPR015421">
    <property type="entry name" value="PyrdxlP-dep_Trfase_major"/>
</dbReference>
<dbReference type="HOGENOM" id="CLU_038142_1_0_0"/>
<comment type="function">
    <text evidence="8">Converts seryl-tRNA(Sec) to selenocysteinyl-tRNA(Sec) required for selenoprotein biosynthesis.</text>
</comment>
<dbReference type="Proteomes" id="UP000003806">
    <property type="component" value="Chromosome"/>
</dbReference>
<evidence type="ECO:0000256" key="2">
    <source>
        <dbReference type="ARBA" id="ARBA00022490"/>
    </source>
</evidence>
<keyword evidence="2 8" id="KW-0963">Cytoplasm</keyword>
<reference evidence="10 11" key="1">
    <citation type="submission" date="2011-11" db="EMBL/GenBank/DDBJ databases">
        <title>The Noncontiguous Finished genome of Jonquetella anthropi DSM 22815.</title>
        <authorList>
            <consortium name="US DOE Joint Genome Institute (JGI-PGF)"/>
            <person name="Lucas S."/>
            <person name="Copeland A."/>
            <person name="Lapidus A."/>
            <person name="Glavina del Rio T."/>
            <person name="Dalin E."/>
            <person name="Tice H."/>
            <person name="Bruce D."/>
            <person name="Goodwin L."/>
            <person name="Pitluck S."/>
            <person name="Peters L."/>
            <person name="Mikhailova N."/>
            <person name="Held B."/>
            <person name="Kyrpides N."/>
            <person name="Mavromatis K."/>
            <person name="Ivanova N."/>
            <person name="Markowitz V."/>
            <person name="Cheng J.-F."/>
            <person name="Hugenholtz P."/>
            <person name="Woyke T."/>
            <person name="Wu D."/>
            <person name="Gronow S."/>
            <person name="Wellnitz S."/>
            <person name="Brambilla E."/>
            <person name="Klenk H.-P."/>
            <person name="Eisen J.A."/>
        </authorList>
    </citation>
    <scope>NUCLEOTIDE SEQUENCE [LARGE SCALE GENOMIC DNA]</scope>
    <source>
        <strain evidence="10 11">DSM 22815</strain>
    </source>
</reference>
<dbReference type="GO" id="GO:0005737">
    <property type="term" value="C:cytoplasm"/>
    <property type="evidence" value="ECO:0007669"/>
    <property type="project" value="UniProtKB-SubCell"/>
</dbReference>
<dbReference type="InterPro" id="IPR004534">
    <property type="entry name" value="SelA_trans"/>
</dbReference>
<feature type="modified residue" description="N6-(pyridoxal phosphate)lysine" evidence="8 9">
    <location>
        <position position="300"/>
    </location>
</feature>
<gene>
    <name evidence="8" type="primary">selA</name>
    <name evidence="10" type="ORF">JonanDRAFT_0467</name>
</gene>
<dbReference type="PANTHER" id="PTHR32328:SF0">
    <property type="entry name" value="L-SERYL-TRNA(SEC) SELENIUM TRANSFERASE"/>
    <property type="match status" value="1"/>
</dbReference>
<comment type="catalytic activity">
    <reaction evidence="8">
        <text>L-seryl-tRNA(Sec) + selenophosphate + H(+) = L-selenocysteinyl-tRNA(Sec) + phosphate</text>
        <dbReference type="Rhea" id="RHEA:22728"/>
        <dbReference type="Rhea" id="RHEA-COMP:9742"/>
        <dbReference type="Rhea" id="RHEA-COMP:9743"/>
        <dbReference type="ChEBI" id="CHEBI:15378"/>
        <dbReference type="ChEBI" id="CHEBI:16144"/>
        <dbReference type="ChEBI" id="CHEBI:43474"/>
        <dbReference type="ChEBI" id="CHEBI:78533"/>
        <dbReference type="ChEBI" id="CHEBI:78573"/>
        <dbReference type="EC" id="2.9.1.1"/>
    </reaction>
</comment>
<dbReference type="RefSeq" id="WP_008522626.1">
    <property type="nucleotide sequence ID" value="NZ_CM001376.1"/>
</dbReference>
<dbReference type="STRING" id="885272.JonanDRAFT_0467"/>
<comment type="cofactor">
    <cofactor evidence="1 8 9">
        <name>pyridoxal 5'-phosphate</name>
        <dbReference type="ChEBI" id="CHEBI:597326"/>
    </cofactor>
</comment>
<keyword evidence="4 8" id="KW-0663">Pyridoxal phosphate</keyword>
<dbReference type="HAMAP" id="MF_00423">
    <property type="entry name" value="SelA"/>
    <property type="match status" value="1"/>
</dbReference>
<dbReference type="UniPathway" id="UPA00906">
    <property type="reaction ID" value="UER00896"/>
</dbReference>
<evidence type="ECO:0000256" key="1">
    <source>
        <dbReference type="ARBA" id="ARBA00001933"/>
    </source>
</evidence>
<accession>H0UJK7</accession>
<dbReference type="PANTHER" id="PTHR32328">
    <property type="entry name" value="L-SERYL-TRNA(SEC) SELENIUM TRANSFERASE"/>
    <property type="match status" value="1"/>
</dbReference>
<proteinExistence type="inferred from homology"/>
<comment type="pathway">
    <text evidence="8">Aminoacyl-tRNA biosynthesis; selenocysteinyl-tRNA(Sec) biosynthesis; selenocysteinyl-tRNA(Sec) from L-seryl-tRNA(Sec) (bacterial route): step 1/1.</text>
</comment>
<protein>
    <recommendedName>
        <fullName evidence="8">L-seryl-tRNA(Sec) selenium transferase</fullName>
        <ecNumber evidence="8">2.9.1.1</ecNumber>
    </recommendedName>
    <alternativeName>
        <fullName evidence="8">Selenocysteine synthase</fullName>
        <shortName evidence="8">Sec synthase</shortName>
    </alternativeName>
    <alternativeName>
        <fullName evidence="8">Selenocysteinyl-tRNA(Sec) synthase</fullName>
    </alternativeName>
</protein>
<dbReference type="GO" id="GO:0001514">
    <property type="term" value="P:selenocysteine incorporation"/>
    <property type="evidence" value="ECO:0007669"/>
    <property type="project" value="UniProtKB-UniRule"/>
</dbReference>
<dbReference type="Gene3D" id="3.90.1150.180">
    <property type="match status" value="1"/>
</dbReference>
<sequence>MLDVSNENKRQALLRSLPAMEKVLSDSRLSGYDDLVDRGTMKKICRSTLDRWRADILADQRETYSDESFFAEIVEELKRRQKPSLRPVINATGVVIHTNLGRSPLAEQAVQAVAEVARGYSTLEYNLESGHRGQRNSHVEWLLCQLTGAEAAVVVNNNAGAVLLALAALAGGKQAVVSRGELVEIGGSFRIPDIMGFAGTELVEVGCTNRTHVSDYEKAITDDTAMLLKVHPSNFRITGFHSQVPREELAELAHRRGVLLMEDLGSGILADPRALGIEDEPTVCQCLDSGVDVVTFSGDKLLGGPQFGGIVGRRNVIDRLRHHQLLRALRCDKLSLAAAEATLRLYLSGQWRQVPTLAMVSAPATVLYERAEALKRKIDAELADLCLLTAVVQTQDAVGGGSYPERPLAGWGVSVRSSESLSSGAIQERLRHADFPVVAGAGDGALVLHLRTLAPDCESALLKSLRQALEA</sequence>
<dbReference type="EC" id="2.9.1.1" evidence="8"/>
<dbReference type="GO" id="GO:0001717">
    <property type="term" value="P:conversion of seryl-tRNAsec to selenocys-tRNAsec"/>
    <property type="evidence" value="ECO:0007669"/>
    <property type="project" value="UniProtKB-UniRule"/>
</dbReference>
<evidence type="ECO:0000256" key="5">
    <source>
        <dbReference type="ARBA" id="ARBA00022917"/>
    </source>
</evidence>
<keyword evidence="5 8" id="KW-0648">Protein biosynthesis</keyword>
<keyword evidence="3 8" id="KW-0808">Transferase</keyword>
<comment type="similarity">
    <text evidence="7 8">Belongs to the SelA family.</text>
</comment>
<dbReference type="Gene3D" id="3.40.640.10">
    <property type="entry name" value="Type I PLP-dependent aspartate aminotransferase-like (Major domain)"/>
    <property type="match status" value="1"/>
</dbReference>
<name>H0UJK7_9BACT</name>
<dbReference type="Pfam" id="PF03841">
    <property type="entry name" value="SelA"/>
    <property type="match status" value="1"/>
</dbReference>
<evidence type="ECO:0000256" key="4">
    <source>
        <dbReference type="ARBA" id="ARBA00022898"/>
    </source>
</evidence>
<dbReference type="InterPro" id="IPR015424">
    <property type="entry name" value="PyrdxlP-dep_Trfase"/>
</dbReference>
<evidence type="ECO:0000313" key="11">
    <source>
        <dbReference type="Proteomes" id="UP000003806"/>
    </source>
</evidence>
<evidence type="ECO:0000256" key="6">
    <source>
        <dbReference type="ARBA" id="ARBA00023266"/>
    </source>
</evidence>
<evidence type="ECO:0000256" key="9">
    <source>
        <dbReference type="PIRSR" id="PIRSR618319-50"/>
    </source>
</evidence>
<dbReference type="AlphaFoldDB" id="H0UJK7"/>
<evidence type="ECO:0000256" key="3">
    <source>
        <dbReference type="ARBA" id="ARBA00022679"/>
    </source>
</evidence>
<dbReference type="EMBL" id="CM001376">
    <property type="protein sequence ID" value="EHM12875.1"/>
    <property type="molecule type" value="Genomic_DNA"/>
</dbReference>
<dbReference type="InterPro" id="IPR018319">
    <property type="entry name" value="SelA-like"/>
</dbReference>
<evidence type="ECO:0000256" key="7">
    <source>
        <dbReference type="ARBA" id="ARBA00044507"/>
    </source>
</evidence>
<organism evidence="10 11">
    <name type="scientific">Jonquetella anthropi DSM 22815</name>
    <dbReference type="NCBI Taxonomy" id="885272"/>
    <lineage>
        <taxon>Bacteria</taxon>
        <taxon>Thermotogati</taxon>
        <taxon>Synergistota</taxon>
        <taxon>Synergistia</taxon>
        <taxon>Synergistales</taxon>
        <taxon>Dethiosulfovibrionaceae</taxon>
        <taxon>Jonquetella</taxon>
    </lineage>
</organism>
<evidence type="ECO:0000313" key="10">
    <source>
        <dbReference type="EMBL" id="EHM12875.1"/>
    </source>
</evidence>
<dbReference type="NCBIfam" id="TIGR00474">
    <property type="entry name" value="selA"/>
    <property type="match status" value="1"/>
</dbReference>